<dbReference type="PROSITE" id="PS50004">
    <property type="entry name" value="C2"/>
    <property type="match status" value="1"/>
</dbReference>
<comment type="caution">
    <text evidence="4">The sequence shown here is derived from an EMBL/GenBank/DDBJ whole genome shotgun (WGS) entry which is preliminary data.</text>
</comment>
<dbReference type="PANTHER" id="PTHR20837:SF0">
    <property type="entry name" value="COILED-COIL AND C2 DOMAIN-CONTAINING PROTEIN 2A"/>
    <property type="match status" value="1"/>
</dbReference>
<dbReference type="InterPro" id="IPR035892">
    <property type="entry name" value="C2_domain_sf"/>
</dbReference>
<dbReference type="InterPro" id="IPR000008">
    <property type="entry name" value="C2_dom"/>
</dbReference>
<feature type="compositionally biased region" description="Basic residues" evidence="2">
    <location>
        <begin position="625"/>
        <end position="637"/>
    </location>
</feature>
<evidence type="ECO:0000259" key="3">
    <source>
        <dbReference type="PROSITE" id="PS50004"/>
    </source>
</evidence>
<organism evidence="4 5">
    <name type="scientific">Synchytrium endobioticum</name>
    <dbReference type="NCBI Taxonomy" id="286115"/>
    <lineage>
        <taxon>Eukaryota</taxon>
        <taxon>Fungi</taxon>
        <taxon>Fungi incertae sedis</taxon>
        <taxon>Chytridiomycota</taxon>
        <taxon>Chytridiomycota incertae sedis</taxon>
        <taxon>Chytridiomycetes</taxon>
        <taxon>Synchytriales</taxon>
        <taxon>Synchytriaceae</taxon>
        <taxon>Synchytrium</taxon>
    </lineage>
</organism>
<dbReference type="InterPro" id="IPR056288">
    <property type="entry name" value="CEP76_C"/>
</dbReference>
<evidence type="ECO:0000256" key="1">
    <source>
        <dbReference type="SAM" id="Coils"/>
    </source>
</evidence>
<feature type="compositionally biased region" description="Pro residues" evidence="2">
    <location>
        <begin position="172"/>
        <end position="181"/>
    </location>
</feature>
<evidence type="ECO:0000313" key="5">
    <source>
        <dbReference type="Proteomes" id="UP000320475"/>
    </source>
</evidence>
<dbReference type="VEuPathDB" id="FungiDB:SeMB42_g00300"/>
<dbReference type="OrthoDB" id="2162143at2759"/>
<dbReference type="Pfam" id="PF24656">
    <property type="entry name" value="CEPT76_peptidase"/>
    <property type="match status" value="2"/>
</dbReference>
<dbReference type="PANTHER" id="PTHR20837">
    <property type="entry name" value="CENTROSOMAL PROTEIN-RELATED"/>
    <property type="match status" value="1"/>
</dbReference>
<dbReference type="Pfam" id="PF15625">
    <property type="entry name" value="CC2D2AN-C2"/>
    <property type="match status" value="1"/>
</dbReference>
<feature type="domain" description="C2" evidence="3">
    <location>
        <begin position="1110"/>
        <end position="1266"/>
    </location>
</feature>
<accession>A0A507DHQ3</accession>
<dbReference type="GO" id="GO:0035869">
    <property type="term" value="C:ciliary transition zone"/>
    <property type="evidence" value="ECO:0007669"/>
    <property type="project" value="TreeGrafter"/>
</dbReference>
<dbReference type="Gene3D" id="2.60.40.150">
    <property type="entry name" value="C2 domain"/>
    <property type="match status" value="1"/>
</dbReference>
<feature type="coiled-coil region" evidence="1">
    <location>
        <begin position="457"/>
        <end position="484"/>
    </location>
</feature>
<gene>
    <name evidence="4" type="ORF">SeLEV6574_g00671</name>
</gene>
<feature type="region of interest" description="Disordered" evidence="2">
    <location>
        <begin position="152"/>
        <end position="184"/>
    </location>
</feature>
<dbReference type="GO" id="GO:1904491">
    <property type="term" value="P:protein localization to ciliary transition zone"/>
    <property type="evidence" value="ECO:0007669"/>
    <property type="project" value="TreeGrafter"/>
</dbReference>
<feature type="compositionally biased region" description="Polar residues" evidence="2">
    <location>
        <begin position="70"/>
        <end position="80"/>
    </location>
</feature>
<dbReference type="Pfam" id="PF00168">
    <property type="entry name" value="C2"/>
    <property type="match status" value="1"/>
</dbReference>
<protein>
    <recommendedName>
        <fullName evidence="3">C2 domain-containing protein</fullName>
    </recommendedName>
</protein>
<feature type="region of interest" description="Disordered" evidence="2">
    <location>
        <begin position="599"/>
        <end position="647"/>
    </location>
</feature>
<keyword evidence="1" id="KW-0175">Coiled coil</keyword>
<evidence type="ECO:0000313" key="4">
    <source>
        <dbReference type="EMBL" id="TPX50845.1"/>
    </source>
</evidence>
<sequence>MGHNPDDAAADHEMVILERARHRVQERRERRIESMMSPTFSDAALGVSPRSVNRASSPSLIPTDNEPWPTLTSAPASPPRATTKSVILDALLEAPCRPPVSPSRYHRRGLSRGMPLDELLPSPGQSSKLRQPSNIRVNESIANLVSRAEAPRRQAYKRSRYHGSVIDTDVPRPSPSTPTPPSVGLAVKSTSIIETTEPVSVEDRIKTEEEEIMKIAQLALMNLPRNFIELRKWHCVSSTLPKGRIFFPSQLAFKPGSDTWTTIYEGLRFPEEEGLYVAPAPNASWHNIQRIERRLRGTEPNYARDWYDPPHRMLINAPVLIAQPPRPFPILKGLPQDSNSELVVEVRPKWPQSLHPSIESGSYLLVLELASVRFDDHPLMNDEIRAARELDSVWRVLRARKREEVVEFCQRKVEALHAAYEQYKLENLYDRLDVADGVHAARPASAESIKSPSSGYAQRLLANRAKAEKERRRYEIRNKTTEMRQDLKIARLLRDTESQTSRLLEFKILKLWQELQHLRTQQGYSTSPLKLTVKVMEADVDADIAEIEQDIREEVEELRDEFEAEQEERLRLWSIAYKEWEALEKERQSLLAEQGIDPSTITRPRTHTVDVPTKNPNETKEERRARKKAKKVAKSANKKAESGAVSPAKSVTLLLENHPVPLKPKRGTFSECKIRAQVLKRLESSRRPVGAPVISLQVSTTHQVTASASLPRAELARRTAALSTQFHLRLYYNDKEVARTVSKPIHPDTFEFSGGVWEETKASRSRARNNGNTKKDKQVNPVSGMTVGLLVKEEPEKLRLTMFESGTLGDTFVCELLPPLPPPAQTALSRGRAKSELPFSGRPYKLHINMRTKPDLAPAAGPEVEDRRTKGVLSIGLCWGVGLNGQSLGPSQSSRYRRLWAREHEDHSHQLAPLRALLPMPSLNGQGPMRQITDWIGNARLDPNDPRNAELLQFRDLVQMGNNGPWKDRKVFRFTISQKLIESALGVGFNLETETKRNALLIARSANAVAVRGPVPFIDNEILESQWDRIPFAEKTPEVKHAIDYLIKDTPTYDVTNQLSLLKRVRAHHLLKNARLLRPKRRSEYVKETNFFAAQPTTPLFLSSLFRRHRPLRPYRDDHREGVQMPERVQLMCQVARALNVPVRSRSGQTPANTELITVKPFVEISFQSRRVRTECSEGPNPIWDETLSLDVTVPHNGFRPDMLMESDIASELIWFHLFDEVTVDLIEDERDRNEFSHLRTERNWLGCFSLPFATVYEQVRVEGSFCVRVPPATIGYERSSLIAPDAAVMVGVDPPQETLLHIFMVLDPPLAELGPLNLIAHSDDSDKILKHAEQWSKGFAHLRRRVMATAITLAGKSALLPHFLRPNQPPNHLMSPSALLAWTSSIPYLHFRAAVGSSTELWSSAAQVVEMGCADQAEHALWLCSFLLGTGRESYMVLGSGPGHSTGWWVAVREDEWGPGVAVNEGGQVQATPAPASSGVTPQSYPVCPTPSQQVLLPMYPQYAAMPGDFPVQQQTVTGPSWSLPQQQYPAPYWPPWAGQSPYPTSPPIAGVPLSQSPPRSPIMRQQQLLMAYPYLPPMSPQAAYPRSGPLSPQIPSAFYPMYGASPYPFMQQQHQARSTNPLNSMRNALKSVLSTSITPRAQPAFFGFGADNPDFRDRKHAWRIIDAVAGETFSVRDAHCPLKHVGCVFNHENIWANIQQSDDPRRISWDTTEHKYWSPFFTKSFPRPESFDTMQPEAPPLHIRPLAELREIQVNLEKVLVSSIETWRGRRYTRWNRLCSRTFEAMLSRFEDDVAAGLGPSLGNNSPDLSRDWKALTSVYSIRGFPMRLAYADINSVVAAVQATDVHSAGDPRVEFALAVGARAYPGGFVIVWVYVASLIRNE</sequence>
<dbReference type="SUPFAM" id="SSF49562">
    <property type="entry name" value="C2 domain (Calcium/lipid-binding domain, CaLB)"/>
    <property type="match status" value="1"/>
</dbReference>
<reference evidence="4 5" key="1">
    <citation type="journal article" date="2019" name="Sci. Rep.">
        <title>Comparative genomics of chytrid fungi reveal insights into the obligate biotrophic and pathogenic lifestyle of Synchytrium endobioticum.</title>
        <authorList>
            <person name="van de Vossenberg B.T.L.H."/>
            <person name="Warris S."/>
            <person name="Nguyen H.D.T."/>
            <person name="van Gent-Pelzer M.P.E."/>
            <person name="Joly D.L."/>
            <person name="van de Geest H.C."/>
            <person name="Bonants P.J.M."/>
            <person name="Smith D.S."/>
            <person name="Levesque C.A."/>
            <person name="van der Lee T.A.J."/>
        </authorList>
    </citation>
    <scope>NUCLEOTIDE SEQUENCE [LARGE SCALE GENOMIC DNA]</scope>
    <source>
        <strain evidence="4 5">LEV6574</strain>
    </source>
</reference>
<dbReference type="Proteomes" id="UP000320475">
    <property type="component" value="Unassembled WGS sequence"/>
</dbReference>
<dbReference type="InterPro" id="IPR028928">
    <property type="entry name" value="CC2D2AN-C2"/>
</dbReference>
<dbReference type="InterPro" id="IPR056290">
    <property type="entry name" value="CEPT76/DRC7_peptidase-like_dom"/>
</dbReference>
<name>A0A507DHQ3_9FUNG</name>
<dbReference type="EMBL" id="QEAM01000012">
    <property type="protein sequence ID" value="TPX50845.1"/>
    <property type="molecule type" value="Genomic_DNA"/>
</dbReference>
<feature type="region of interest" description="Disordered" evidence="2">
    <location>
        <begin position="42"/>
        <end position="80"/>
    </location>
</feature>
<feature type="compositionally biased region" description="Polar residues" evidence="2">
    <location>
        <begin position="50"/>
        <end position="62"/>
    </location>
</feature>
<evidence type="ECO:0000256" key="2">
    <source>
        <dbReference type="SAM" id="MobiDB-lite"/>
    </source>
</evidence>
<feature type="region of interest" description="Disordered" evidence="2">
    <location>
        <begin position="761"/>
        <end position="780"/>
    </location>
</feature>
<dbReference type="GO" id="GO:1905515">
    <property type="term" value="P:non-motile cilium assembly"/>
    <property type="evidence" value="ECO:0007669"/>
    <property type="project" value="TreeGrafter"/>
</dbReference>
<proteinExistence type="predicted"/>
<dbReference type="InterPro" id="IPR052434">
    <property type="entry name" value="Tectonic-like_complex_comp"/>
</dbReference>
<dbReference type="Pfam" id="PF24652">
    <property type="entry name" value="CEP76_C"/>
    <property type="match status" value="1"/>
</dbReference>